<dbReference type="Pfam" id="PF07992">
    <property type="entry name" value="Pyr_redox_2"/>
    <property type="match status" value="1"/>
</dbReference>
<evidence type="ECO:0000256" key="3">
    <source>
        <dbReference type="ARBA" id="ARBA00023002"/>
    </source>
</evidence>
<dbReference type="InterPro" id="IPR050097">
    <property type="entry name" value="Ferredoxin-NADP_redctase_2"/>
</dbReference>
<dbReference type="Proteomes" id="UP000730161">
    <property type="component" value="Unassembled WGS sequence"/>
</dbReference>
<dbReference type="Gene3D" id="3.50.50.60">
    <property type="entry name" value="FAD/NAD(P)-binding domain"/>
    <property type="match status" value="2"/>
</dbReference>
<dbReference type="SUPFAM" id="SSF52833">
    <property type="entry name" value="Thioredoxin-like"/>
    <property type="match status" value="1"/>
</dbReference>
<keyword evidence="9" id="KW-1185">Reference proteome</keyword>
<dbReference type="EMBL" id="JWHL01000007">
    <property type="protein sequence ID" value="MBR1369038.1"/>
    <property type="molecule type" value="Genomic_DNA"/>
</dbReference>
<dbReference type="Gene3D" id="3.40.30.10">
    <property type="entry name" value="Glutaredoxin"/>
    <property type="match status" value="1"/>
</dbReference>
<keyword evidence="3" id="KW-0560">Oxidoreductase</keyword>
<accession>A0A8J7W7P2</accession>
<name>A0A8J7W7P2_9EURY</name>
<keyword evidence="5" id="KW-0676">Redox-active center</keyword>
<keyword evidence="4" id="KW-1015">Disulfide bond</keyword>
<dbReference type="InterPro" id="IPR036249">
    <property type="entry name" value="Thioredoxin-like_sf"/>
</dbReference>
<protein>
    <submittedName>
        <fullName evidence="8">Glutaredoxin</fullName>
    </submittedName>
</protein>
<dbReference type="InterPro" id="IPR036188">
    <property type="entry name" value="FAD/NAD-bd_sf"/>
</dbReference>
<evidence type="ECO:0000256" key="2">
    <source>
        <dbReference type="ARBA" id="ARBA00022827"/>
    </source>
</evidence>
<dbReference type="OrthoDB" id="27340at2157"/>
<dbReference type="AlphaFoldDB" id="A0A8J7W7P2"/>
<dbReference type="SUPFAM" id="SSF51905">
    <property type="entry name" value="FAD/NAD(P)-binding domain"/>
    <property type="match status" value="1"/>
</dbReference>
<evidence type="ECO:0000256" key="1">
    <source>
        <dbReference type="ARBA" id="ARBA00022630"/>
    </source>
</evidence>
<dbReference type="PRINTS" id="PR00368">
    <property type="entry name" value="FADPNR"/>
</dbReference>
<dbReference type="InterPro" id="IPR011767">
    <property type="entry name" value="GLR_AS"/>
</dbReference>
<dbReference type="PANTHER" id="PTHR48105">
    <property type="entry name" value="THIOREDOXIN REDUCTASE 1-RELATED-RELATED"/>
    <property type="match status" value="1"/>
</dbReference>
<organism evidence="8 9">
    <name type="scientific">Methanocalculus chunghsingensis</name>
    <dbReference type="NCBI Taxonomy" id="156457"/>
    <lineage>
        <taxon>Archaea</taxon>
        <taxon>Methanobacteriati</taxon>
        <taxon>Methanobacteriota</taxon>
        <taxon>Stenosarchaea group</taxon>
        <taxon>Methanomicrobia</taxon>
        <taxon>Methanomicrobiales</taxon>
        <taxon>Methanocalculaceae</taxon>
        <taxon>Methanocalculus</taxon>
    </lineage>
</organism>
<dbReference type="RefSeq" id="WP_211530709.1">
    <property type="nucleotide sequence ID" value="NZ_JWHL01000007.1"/>
</dbReference>
<feature type="domain" description="Glutaredoxin" evidence="6">
    <location>
        <begin position="4"/>
        <end position="65"/>
    </location>
</feature>
<dbReference type="InterPro" id="IPR002109">
    <property type="entry name" value="Glutaredoxin"/>
</dbReference>
<dbReference type="PRINTS" id="PR00469">
    <property type="entry name" value="PNDRDTASEII"/>
</dbReference>
<dbReference type="GO" id="GO:0016668">
    <property type="term" value="F:oxidoreductase activity, acting on a sulfur group of donors, NAD(P) as acceptor"/>
    <property type="evidence" value="ECO:0007669"/>
    <property type="project" value="UniProtKB-ARBA"/>
</dbReference>
<evidence type="ECO:0000313" key="9">
    <source>
        <dbReference type="Proteomes" id="UP000730161"/>
    </source>
</evidence>
<keyword evidence="1" id="KW-0285">Flavoprotein</keyword>
<evidence type="ECO:0000256" key="5">
    <source>
        <dbReference type="ARBA" id="ARBA00023284"/>
    </source>
</evidence>
<dbReference type="PROSITE" id="PS51354">
    <property type="entry name" value="GLUTAREDOXIN_2"/>
    <property type="match status" value="1"/>
</dbReference>
<dbReference type="PROSITE" id="PS00195">
    <property type="entry name" value="GLUTAREDOXIN_1"/>
    <property type="match status" value="1"/>
</dbReference>
<evidence type="ECO:0000313" key="8">
    <source>
        <dbReference type="EMBL" id="MBR1369038.1"/>
    </source>
</evidence>
<dbReference type="InterPro" id="IPR008255">
    <property type="entry name" value="Pyr_nucl-diS_OxRdtase_2_AS"/>
</dbReference>
<dbReference type="CDD" id="cd02976">
    <property type="entry name" value="NrdH"/>
    <property type="match status" value="1"/>
</dbReference>
<keyword evidence="2" id="KW-0274">FAD</keyword>
<evidence type="ECO:0000259" key="7">
    <source>
        <dbReference type="Pfam" id="PF07992"/>
    </source>
</evidence>
<sequence length="387" mass="41960">MSDITVYSTERCPYCAMVKAYLNKKDISYTVIDVGKPENIEDAKEMIRISGQRGVPVTVIDGEVIIGFDTARFNEIFGIEESGGAYDLIIIGAGPAGLTAAVYAARKLLSTLVISENIGGQSNESWAIENYMGYLMITGSDLMAKFEEQVHTQNVNLELDRVSRIETMDDGRFHIKTASDQAFTARSVIIASGKHPRMLGVEGEEKFLGKGLSICSTCDGPLYRNKTVVIVGGGNSAVQTTIEMAKIARDVHLIVRSSIRADEVFERQLDDLKNLSIHTGYDVARIGGDKFVRSIVIKNRESGEEKTLPADGVFIEIGLIPNTGFLNGFLEMNDQGEIIVDPNCHTNVPGIFAAGDVTAIKGKQIIIAAGEGAKAALEAHDYLMATE</sequence>
<proteinExistence type="predicted"/>
<dbReference type="InterPro" id="IPR023753">
    <property type="entry name" value="FAD/NAD-binding_dom"/>
</dbReference>
<dbReference type="Pfam" id="PF00462">
    <property type="entry name" value="Glutaredoxin"/>
    <property type="match status" value="1"/>
</dbReference>
<comment type="caution">
    <text evidence="8">The sequence shown here is derived from an EMBL/GenBank/DDBJ whole genome shotgun (WGS) entry which is preliminary data.</text>
</comment>
<evidence type="ECO:0000256" key="4">
    <source>
        <dbReference type="ARBA" id="ARBA00023157"/>
    </source>
</evidence>
<feature type="domain" description="FAD/NAD(P)-binding" evidence="7">
    <location>
        <begin position="86"/>
        <end position="372"/>
    </location>
</feature>
<gene>
    <name evidence="8" type="ORF">RJ53_05790</name>
</gene>
<evidence type="ECO:0000259" key="6">
    <source>
        <dbReference type="Pfam" id="PF00462"/>
    </source>
</evidence>
<reference evidence="8" key="1">
    <citation type="submission" date="2014-12" db="EMBL/GenBank/DDBJ databases">
        <authorList>
            <person name="Huang H.-H."/>
            <person name="Chen S.-C."/>
            <person name="Lai M.-C."/>
        </authorList>
    </citation>
    <scope>NUCLEOTIDE SEQUENCE</scope>
    <source>
        <strain evidence="8">K1F9705b</strain>
    </source>
</reference>
<dbReference type="PROSITE" id="PS00573">
    <property type="entry name" value="PYRIDINE_REDOX_2"/>
    <property type="match status" value="1"/>
</dbReference>